<evidence type="ECO:0000313" key="4">
    <source>
        <dbReference type="Proteomes" id="UP001202328"/>
    </source>
</evidence>
<dbReference type="PANTHER" id="PTHR33177:SF74">
    <property type="entry name" value="PROTEIN GL2-INTERACTING REPRESSOR 1"/>
    <property type="match status" value="1"/>
</dbReference>
<reference evidence="3" key="1">
    <citation type="submission" date="2022-04" db="EMBL/GenBank/DDBJ databases">
        <title>A functionally conserved STORR gene fusion in Papaver species that diverged 16.8 million years ago.</title>
        <authorList>
            <person name="Catania T."/>
        </authorList>
    </citation>
    <scope>NUCLEOTIDE SEQUENCE</scope>
    <source>
        <strain evidence="3">S-188037</strain>
    </source>
</reference>
<evidence type="ECO:0000313" key="3">
    <source>
        <dbReference type="EMBL" id="KAI3961891.1"/>
    </source>
</evidence>
<dbReference type="Proteomes" id="UP001202328">
    <property type="component" value="Unassembled WGS sequence"/>
</dbReference>
<sequence length="120" mass="13383">MSERKEKKDIDCMSSKIDLKLDLSPPVLEQLIITITGNSSTLSPTSSCVSSDKKRLSNDSSSDPEETTTMLSDMVLVGCRYCYLYVLLAKGNLRCPNCKCSNFIEIPDYSTKSNKKSRKN</sequence>
<accession>A0AAD4XYV0</accession>
<evidence type="ECO:0000259" key="2">
    <source>
        <dbReference type="Pfam" id="PF24747"/>
    </source>
</evidence>
<dbReference type="EMBL" id="JAJJMB010000558">
    <property type="protein sequence ID" value="KAI3961891.1"/>
    <property type="molecule type" value="Genomic_DNA"/>
</dbReference>
<feature type="region of interest" description="Disordered" evidence="1">
    <location>
        <begin position="38"/>
        <end position="67"/>
    </location>
</feature>
<feature type="compositionally biased region" description="Low complexity" evidence="1">
    <location>
        <begin position="38"/>
        <end position="50"/>
    </location>
</feature>
<comment type="caution">
    <text evidence="3">The sequence shown here is derived from an EMBL/GenBank/DDBJ whole genome shotgun (WGS) entry which is preliminary data.</text>
</comment>
<dbReference type="InterPro" id="IPR055281">
    <property type="entry name" value="GIR1-2/SIED1"/>
</dbReference>
<keyword evidence="4" id="KW-1185">Reference proteome</keyword>
<dbReference type="InterPro" id="IPR056440">
    <property type="entry name" value="Zn-ribbon_GIR1"/>
</dbReference>
<dbReference type="PANTHER" id="PTHR33177">
    <property type="entry name" value="PUTATIVE-RELATED"/>
    <property type="match status" value="1"/>
</dbReference>
<proteinExistence type="predicted"/>
<feature type="domain" description="GIR1-like zinc ribbon" evidence="2">
    <location>
        <begin position="73"/>
        <end position="100"/>
    </location>
</feature>
<name>A0AAD4XYV0_9MAGN</name>
<gene>
    <name evidence="3" type="ORF">MKW98_022096</name>
</gene>
<dbReference type="Pfam" id="PF24747">
    <property type="entry name" value="Zn-ribbon_GIR1"/>
    <property type="match status" value="1"/>
</dbReference>
<evidence type="ECO:0000256" key="1">
    <source>
        <dbReference type="SAM" id="MobiDB-lite"/>
    </source>
</evidence>
<organism evidence="3 4">
    <name type="scientific">Papaver atlanticum</name>
    <dbReference type="NCBI Taxonomy" id="357466"/>
    <lineage>
        <taxon>Eukaryota</taxon>
        <taxon>Viridiplantae</taxon>
        <taxon>Streptophyta</taxon>
        <taxon>Embryophyta</taxon>
        <taxon>Tracheophyta</taxon>
        <taxon>Spermatophyta</taxon>
        <taxon>Magnoliopsida</taxon>
        <taxon>Ranunculales</taxon>
        <taxon>Papaveraceae</taxon>
        <taxon>Papaveroideae</taxon>
        <taxon>Papaver</taxon>
    </lineage>
</organism>
<dbReference type="AlphaFoldDB" id="A0AAD4XYV0"/>
<protein>
    <recommendedName>
        <fullName evidence="2">GIR1-like zinc ribbon domain-containing protein</fullName>
    </recommendedName>
</protein>